<dbReference type="Proteomes" id="UP000202317">
    <property type="component" value="Segment"/>
</dbReference>
<dbReference type="InterPro" id="IPR007879">
    <property type="entry name" value="Baculo_p33"/>
</dbReference>
<dbReference type="Pfam" id="PF05214">
    <property type="entry name" value="Baculo_p33"/>
    <property type="match status" value="1"/>
</dbReference>
<protein>
    <submittedName>
        <fullName evidence="1">P33</fullName>
    </submittedName>
</protein>
<keyword evidence="2" id="KW-1185">Reference proteome</keyword>
<dbReference type="GeneID" id="4155948"/>
<gene>
    <name evidence="1" type="primary">p33</name>
</gene>
<sequence length="251" mass="30010">MIVETQTVERYKQSFSLFVYRLLDMIRMAPSTELKHVIKNEVIYLYEIICLIMYGNNQKQRVNEMVEWASSLGSDIQMAVFKDMYQYKLKELTMSELEPKNFVFTFSTIWDSIHLMCLIGDDIIINRQSYDVDIIMACIKNLKWVFYNIFIVLFCPVCAKHYLTIDTFPYEFEKVEVALYREKMGDPLHLVDEIARNQSHKNILHKNHLVYHSMLFHNHVNSFRPIQHANAELNNFQRMDWRLYKNLLGIN</sequence>
<accession>Q1A4M2</accession>
<dbReference type="KEGG" id="vg:4155948"/>
<evidence type="ECO:0000313" key="1">
    <source>
        <dbReference type="EMBL" id="ABC61208.1"/>
    </source>
</evidence>
<dbReference type="RefSeq" id="YP_654495.1">
    <property type="nucleotide sequence ID" value="NC_008168.1"/>
</dbReference>
<proteinExistence type="predicted"/>
<dbReference type="EMBL" id="DQ333351">
    <property type="protein sequence ID" value="ABC61208.1"/>
    <property type="molecule type" value="Genomic_DNA"/>
</dbReference>
<evidence type="ECO:0000313" key="2">
    <source>
        <dbReference type="Proteomes" id="UP000202317"/>
    </source>
</evidence>
<name>Q1A4M2_9BBAC</name>
<reference evidence="1 2" key="1">
    <citation type="journal article" date="2006" name="J. Gen. Virol.">
        <title>Sequence analysis of the Choristoneura occidentalis granulovirus genome.</title>
        <authorList>
            <person name="Escasa S.R."/>
            <person name="Lauzon H.A.M."/>
            <person name="Mathur A.C."/>
            <person name="Krell P.J."/>
            <person name="Arif B.M."/>
        </authorList>
    </citation>
    <scope>NUCLEOTIDE SEQUENCE [LARGE SCALE GENOMIC DNA]</scope>
</reference>
<organism evidence="1 2">
    <name type="scientific">Choristoneura occidentalis granulovirus</name>
    <dbReference type="NCBI Taxonomy" id="364745"/>
    <lineage>
        <taxon>Viruses</taxon>
        <taxon>Viruses incertae sedis</taxon>
        <taxon>Naldaviricetes</taxon>
        <taxon>Lefavirales</taxon>
        <taxon>Baculoviridae</taxon>
        <taxon>Betabaculovirus</taxon>
        <taxon>Betabaculovirus chofumiferanae</taxon>
    </lineage>
</organism>
<dbReference type="OrthoDB" id="8905at10239"/>